<keyword evidence="6" id="KW-0809">Transit peptide</keyword>
<evidence type="ECO:0000256" key="3">
    <source>
        <dbReference type="ARBA" id="ARBA00022528"/>
    </source>
</evidence>
<evidence type="ECO:0000256" key="7">
    <source>
        <dbReference type="ARBA" id="ARBA00022989"/>
    </source>
</evidence>
<comment type="subcellular location">
    <subcellularLocation>
        <location evidence="1">Plastid</location>
        <location evidence="1">Chloroplast membrane</location>
        <topology evidence="1">Multi-pass membrane protein</topology>
    </subcellularLocation>
</comment>
<gene>
    <name evidence="10" type="ORF">NCGR_LOCUS18964</name>
</gene>
<dbReference type="OrthoDB" id="205639at2759"/>
<dbReference type="PANTHER" id="PTHR31620:SF27">
    <property type="entry name" value="PROTEIN RETICULATA-RELATED 4 CHLOROPLASTIC"/>
    <property type="match status" value="1"/>
</dbReference>
<evidence type="ECO:0000256" key="5">
    <source>
        <dbReference type="ARBA" id="ARBA00022692"/>
    </source>
</evidence>
<dbReference type="GO" id="GO:0031969">
    <property type="term" value="C:chloroplast membrane"/>
    <property type="evidence" value="ECO:0007669"/>
    <property type="project" value="UniProtKB-SubCell"/>
</dbReference>
<feature type="region of interest" description="Disordered" evidence="9">
    <location>
        <begin position="1"/>
        <end position="27"/>
    </location>
</feature>
<keyword evidence="4" id="KW-0934">Plastid</keyword>
<keyword evidence="8" id="KW-0472">Membrane</keyword>
<comment type="similarity">
    <text evidence="2">Belongs to the RETICULATA family.</text>
</comment>
<protein>
    <submittedName>
        <fullName evidence="10">Uncharacterized protein</fullName>
    </submittedName>
</protein>
<dbReference type="InterPro" id="IPR021825">
    <property type="entry name" value="RETICULATA-related"/>
</dbReference>
<dbReference type="EMBL" id="CAJGYO010000005">
    <property type="protein sequence ID" value="CAD6228072.1"/>
    <property type="molecule type" value="Genomic_DNA"/>
</dbReference>
<evidence type="ECO:0000256" key="8">
    <source>
        <dbReference type="ARBA" id="ARBA00023136"/>
    </source>
</evidence>
<keyword evidence="7" id="KW-1133">Transmembrane helix</keyword>
<sequence>MALPPSSSASSLSAASAQPTPLHLHLTSRAPGRLPLLHFSRAALPPPLRARIPRTNLPAAPGTPLHRALPPPPSASASSSSSIAGGGFGSDEADDGHNHHGGDGGGGGEGGGDDGGHNDHGGEGGGDESPGDARGEALFVLAQLGRKLDTLPSDLAAAIESGRIGGDIVSRFSELEANGFIKWLLQFEGFRERLLADELFLTKLGIECVIGLVAKTAAELQKRGDNFFKEIEVVISDVVMAIVADVMLVYLPAPTIGLKPPLARNASAIANFFSSCPDNAFQIALAGRSFTLVQRLGAFVRNAAKLLAVGTTASFIGTSVTNTVLKAKAVVNKDLEDEVVEIPVVQTSVAYGVYMAISSNLRYQLLAGVIEQRILEPLLHNQKLLLSAMSFIVRTGNTFLGSLLWIDYARWIGVQKAHDHEEA</sequence>
<keyword evidence="11" id="KW-1185">Reference proteome</keyword>
<comment type="caution">
    <text evidence="10">The sequence shown here is derived from an EMBL/GenBank/DDBJ whole genome shotgun (WGS) entry which is preliminary data.</text>
</comment>
<reference evidence="10" key="1">
    <citation type="submission" date="2020-10" db="EMBL/GenBank/DDBJ databases">
        <authorList>
            <person name="Han B."/>
            <person name="Lu T."/>
            <person name="Zhao Q."/>
            <person name="Huang X."/>
            <person name="Zhao Y."/>
        </authorList>
    </citation>
    <scope>NUCLEOTIDE SEQUENCE</scope>
</reference>
<dbReference type="PANTHER" id="PTHR31620">
    <property type="entry name" value="PROTEIN RETICULATA-RELATED 2, CHLOROPLASTIC-RELATED"/>
    <property type="match status" value="1"/>
</dbReference>
<feature type="compositionally biased region" description="Low complexity" evidence="9">
    <location>
        <begin position="1"/>
        <end position="17"/>
    </location>
</feature>
<dbReference type="Proteomes" id="UP000604825">
    <property type="component" value="Unassembled WGS sequence"/>
</dbReference>
<evidence type="ECO:0000256" key="2">
    <source>
        <dbReference type="ARBA" id="ARBA00010793"/>
    </source>
</evidence>
<evidence type="ECO:0000256" key="4">
    <source>
        <dbReference type="ARBA" id="ARBA00022640"/>
    </source>
</evidence>
<proteinExistence type="inferred from homology"/>
<evidence type="ECO:0000256" key="9">
    <source>
        <dbReference type="SAM" id="MobiDB-lite"/>
    </source>
</evidence>
<dbReference type="Pfam" id="PF11891">
    <property type="entry name" value="RETICULATA-like"/>
    <property type="match status" value="1"/>
</dbReference>
<evidence type="ECO:0000256" key="1">
    <source>
        <dbReference type="ARBA" id="ARBA00004508"/>
    </source>
</evidence>
<evidence type="ECO:0000256" key="6">
    <source>
        <dbReference type="ARBA" id="ARBA00022946"/>
    </source>
</evidence>
<name>A0A811NQ85_9POAL</name>
<keyword evidence="3" id="KW-0150">Chloroplast</keyword>
<keyword evidence="5" id="KW-0812">Transmembrane</keyword>
<evidence type="ECO:0000313" key="11">
    <source>
        <dbReference type="Proteomes" id="UP000604825"/>
    </source>
</evidence>
<accession>A0A811NQ85</accession>
<organism evidence="10 11">
    <name type="scientific">Miscanthus lutarioriparius</name>
    <dbReference type="NCBI Taxonomy" id="422564"/>
    <lineage>
        <taxon>Eukaryota</taxon>
        <taxon>Viridiplantae</taxon>
        <taxon>Streptophyta</taxon>
        <taxon>Embryophyta</taxon>
        <taxon>Tracheophyta</taxon>
        <taxon>Spermatophyta</taxon>
        <taxon>Magnoliopsida</taxon>
        <taxon>Liliopsida</taxon>
        <taxon>Poales</taxon>
        <taxon>Poaceae</taxon>
        <taxon>PACMAD clade</taxon>
        <taxon>Panicoideae</taxon>
        <taxon>Andropogonodae</taxon>
        <taxon>Andropogoneae</taxon>
        <taxon>Saccharinae</taxon>
        <taxon>Miscanthus</taxon>
    </lineage>
</organism>
<evidence type="ECO:0000313" key="10">
    <source>
        <dbReference type="EMBL" id="CAD6228072.1"/>
    </source>
</evidence>
<feature type="region of interest" description="Disordered" evidence="9">
    <location>
        <begin position="47"/>
        <end position="133"/>
    </location>
</feature>
<dbReference type="AlphaFoldDB" id="A0A811NQ85"/>